<evidence type="ECO:0000313" key="3">
    <source>
        <dbReference type="EMBL" id="MFL0252496.1"/>
    </source>
</evidence>
<dbReference type="SMART" id="SM01324">
    <property type="entry name" value="YARHG"/>
    <property type="match status" value="1"/>
</dbReference>
<feature type="transmembrane region" description="Helical" evidence="1">
    <location>
        <begin position="26"/>
        <end position="47"/>
    </location>
</feature>
<keyword evidence="1" id="KW-1133">Transmembrane helix</keyword>
<evidence type="ECO:0000256" key="1">
    <source>
        <dbReference type="SAM" id="Phobius"/>
    </source>
</evidence>
<accession>A0ABW8TJJ8</accession>
<name>A0ABW8TJJ8_9CLOT</name>
<dbReference type="InterPro" id="IPR025582">
    <property type="entry name" value="YARHG_dom"/>
</dbReference>
<evidence type="ECO:0000259" key="2">
    <source>
        <dbReference type="SMART" id="SM01324"/>
    </source>
</evidence>
<dbReference type="RefSeq" id="WP_406789151.1">
    <property type="nucleotide sequence ID" value="NZ_JBJIAA010000017.1"/>
</dbReference>
<dbReference type="Gene3D" id="1.20.58.1690">
    <property type="match status" value="1"/>
</dbReference>
<evidence type="ECO:0000313" key="4">
    <source>
        <dbReference type="Proteomes" id="UP001623592"/>
    </source>
</evidence>
<proteinExistence type="predicted"/>
<dbReference type="Pfam" id="PF13308">
    <property type="entry name" value="YARHG"/>
    <property type="match status" value="1"/>
</dbReference>
<keyword evidence="4" id="KW-1185">Reference proteome</keyword>
<dbReference type="InterPro" id="IPR038434">
    <property type="entry name" value="YARHG_sf"/>
</dbReference>
<keyword evidence="1" id="KW-0812">Transmembrane</keyword>
<feature type="domain" description="YARHG" evidence="2">
    <location>
        <begin position="77"/>
        <end position="161"/>
    </location>
</feature>
<sequence>MPGYEKVDDYINYHNEIRIKKSTTRFVGTVAAFAIVLVIFIHFKILVGTPSKKAASVNKANSIKTSTEIKKEPSKSNTYVLKDSDKYKLTDAQVKNLTGHELMLARNEIFARHGYVFKKEPFKSYFAAKSWYTPNPSFRGADSQLSSVERYNIKFILKYENMKNQ</sequence>
<dbReference type="Proteomes" id="UP001623592">
    <property type="component" value="Unassembled WGS sequence"/>
</dbReference>
<organism evidence="3 4">
    <name type="scientific">Clostridium neuense</name>
    <dbReference type="NCBI Taxonomy" id="1728934"/>
    <lineage>
        <taxon>Bacteria</taxon>
        <taxon>Bacillati</taxon>
        <taxon>Bacillota</taxon>
        <taxon>Clostridia</taxon>
        <taxon>Eubacteriales</taxon>
        <taxon>Clostridiaceae</taxon>
        <taxon>Clostridium</taxon>
    </lineage>
</organism>
<protein>
    <submittedName>
        <fullName evidence="3">YARHG domain-containing protein</fullName>
    </submittedName>
</protein>
<dbReference type="EMBL" id="JBJIAA010000017">
    <property type="protein sequence ID" value="MFL0252496.1"/>
    <property type="molecule type" value="Genomic_DNA"/>
</dbReference>
<gene>
    <name evidence="3" type="ORF">ACJDT4_18960</name>
</gene>
<keyword evidence="1" id="KW-0472">Membrane</keyword>
<comment type="caution">
    <text evidence="3">The sequence shown here is derived from an EMBL/GenBank/DDBJ whole genome shotgun (WGS) entry which is preliminary data.</text>
</comment>
<reference evidence="3 4" key="1">
    <citation type="submission" date="2024-11" db="EMBL/GenBank/DDBJ databases">
        <authorList>
            <person name="Heng Y.C."/>
            <person name="Lim A.C.H."/>
            <person name="Lee J.K.Y."/>
            <person name="Kittelmann S."/>
        </authorList>
    </citation>
    <scope>NUCLEOTIDE SEQUENCE [LARGE SCALE GENOMIC DNA]</scope>
    <source>
        <strain evidence="3 4">WILCCON 0114</strain>
    </source>
</reference>